<comment type="cofactor">
    <cofactor evidence="1 7">
        <name>Ni(2+)</name>
        <dbReference type="ChEBI" id="CHEBI:49786"/>
    </cofactor>
</comment>
<evidence type="ECO:0000256" key="3">
    <source>
        <dbReference type="ARBA" id="ARBA00009292"/>
    </source>
</evidence>
<reference evidence="9 10" key="1">
    <citation type="submission" date="2015-09" db="EMBL/GenBank/DDBJ databases">
        <authorList>
            <person name="Jackson K.R."/>
            <person name="Lunt B.L."/>
            <person name="Fisher J.N.B."/>
            <person name="Gardner A.V."/>
            <person name="Bailey M.E."/>
            <person name="Deus L.M."/>
            <person name="Earl A.S."/>
            <person name="Gibby P.D."/>
            <person name="Hartmann K.A."/>
            <person name="Liu J.E."/>
            <person name="Manci A.M."/>
            <person name="Nielsen D.A."/>
            <person name="Solomon M.B."/>
            <person name="Breakwell D.P."/>
            <person name="Burnett S.H."/>
            <person name="Grose J.H."/>
        </authorList>
    </citation>
    <scope>NUCLEOTIDE SEQUENCE [LARGE SCALE GENOMIC DNA]</scope>
    <source>
        <strain evidence="9 10">16</strain>
    </source>
</reference>
<reference evidence="9 10" key="2">
    <citation type="submission" date="2015-10" db="EMBL/GenBank/DDBJ databases">
        <title>Draft Genome Sequence of Prosthecomicrobium hirschii ATCC 27832.</title>
        <authorList>
            <person name="Daniel J."/>
            <person name="Givan S.A."/>
            <person name="Brun Y.V."/>
            <person name="Brown P.J."/>
        </authorList>
    </citation>
    <scope>NUCLEOTIDE SEQUENCE [LARGE SCALE GENOMIC DNA]</scope>
    <source>
        <strain evidence="9 10">16</strain>
    </source>
</reference>
<evidence type="ECO:0000256" key="2">
    <source>
        <dbReference type="ARBA" id="ARBA00004196"/>
    </source>
</evidence>
<dbReference type="InterPro" id="IPR018194">
    <property type="entry name" value="Ni-dep_hyd_lsu_Ni_BS"/>
</dbReference>
<dbReference type="GO" id="GO:0030313">
    <property type="term" value="C:cell envelope"/>
    <property type="evidence" value="ECO:0007669"/>
    <property type="project" value="UniProtKB-SubCell"/>
</dbReference>
<dbReference type="SUPFAM" id="SSF56762">
    <property type="entry name" value="HydB/Nqo4-like"/>
    <property type="match status" value="1"/>
</dbReference>
<evidence type="ECO:0000313" key="9">
    <source>
        <dbReference type="EMBL" id="KPL52963.1"/>
    </source>
</evidence>
<dbReference type="AlphaFoldDB" id="A0A0P6VLU6"/>
<feature type="binding site" evidence="7">
    <location>
        <position position="60"/>
    </location>
    <ligand>
        <name>Ni(2+)</name>
        <dbReference type="ChEBI" id="CHEBI:49786"/>
    </ligand>
</feature>
<proteinExistence type="inferred from homology"/>
<comment type="caution">
    <text evidence="9">The sequence shown here is derived from an EMBL/GenBank/DDBJ whole genome shotgun (WGS) entry which is preliminary data.</text>
</comment>
<feature type="binding site" evidence="7">
    <location>
        <position position="479"/>
    </location>
    <ligand>
        <name>Fe cation</name>
        <dbReference type="ChEBI" id="CHEBI:24875"/>
    </ligand>
</feature>
<dbReference type="Gene3D" id="1.10.645.10">
    <property type="entry name" value="Cytochrome-c3 Hydrogenase, chain B"/>
    <property type="match status" value="1"/>
</dbReference>
<dbReference type="InterPro" id="IPR050867">
    <property type="entry name" value="NiFe/NiFeSe_hydrgnase_LSU"/>
</dbReference>
<feature type="region of interest" description="Disordered" evidence="8">
    <location>
        <begin position="298"/>
        <end position="318"/>
    </location>
</feature>
<dbReference type="STRING" id="665126.ABB55_12670"/>
<dbReference type="InterPro" id="IPR029014">
    <property type="entry name" value="NiFe-Hase_large"/>
</dbReference>
<keyword evidence="4 7" id="KW-0533">Nickel</keyword>
<keyword evidence="5 7" id="KW-0479">Metal-binding</keyword>
<feature type="compositionally biased region" description="Basic and acidic residues" evidence="8">
    <location>
        <begin position="301"/>
        <end position="313"/>
    </location>
</feature>
<feature type="binding site" evidence="7">
    <location>
        <position position="41"/>
    </location>
    <ligand>
        <name>Mg(2+)</name>
        <dbReference type="ChEBI" id="CHEBI:18420"/>
    </ligand>
</feature>
<dbReference type="GO" id="GO:0016151">
    <property type="term" value="F:nickel cation binding"/>
    <property type="evidence" value="ECO:0007669"/>
    <property type="project" value="InterPro"/>
</dbReference>
<dbReference type="PANTHER" id="PTHR42958:SF4">
    <property type="entry name" value="HYDROGENASE EXPRESSION_FORMATION PROTEIN HUPK"/>
    <property type="match status" value="1"/>
</dbReference>
<feature type="binding site" evidence="7">
    <location>
        <position position="63"/>
    </location>
    <ligand>
        <name>Fe cation</name>
        <dbReference type="ChEBI" id="CHEBI:24875"/>
    </ligand>
</feature>
<dbReference type="InterPro" id="IPR001501">
    <property type="entry name" value="Ni-dep_hyd_lsu"/>
</dbReference>
<dbReference type="PANTHER" id="PTHR42958">
    <property type="entry name" value="HYDROGENASE-2 LARGE CHAIN"/>
    <property type="match status" value="1"/>
</dbReference>
<dbReference type="EMBL" id="LJYW01000001">
    <property type="protein sequence ID" value="KPL52963.1"/>
    <property type="molecule type" value="Genomic_DNA"/>
</dbReference>
<evidence type="ECO:0000256" key="7">
    <source>
        <dbReference type="PIRSR" id="PIRSR601501-1"/>
    </source>
</evidence>
<comment type="subcellular location">
    <subcellularLocation>
        <location evidence="2">Cell envelope</location>
    </subcellularLocation>
</comment>
<dbReference type="PROSITE" id="PS00507">
    <property type="entry name" value="NI_HGENASE_L_1"/>
    <property type="match status" value="1"/>
</dbReference>
<dbReference type="RefSeq" id="WP_054359126.1">
    <property type="nucleotide sequence ID" value="NZ_LJYW01000001.1"/>
</dbReference>
<feature type="binding site" evidence="7">
    <location>
        <position position="476"/>
    </location>
    <ligand>
        <name>Ni(2+)</name>
        <dbReference type="ChEBI" id="CHEBI:49786"/>
    </ligand>
</feature>
<feature type="binding site" evidence="7">
    <location>
        <position position="427"/>
    </location>
    <ligand>
        <name>Mg(2+)</name>
        <dbReference type="ChEBI" id="CHEBI:18420"/>
    </ligand>
</feature>
<evidence type="ECO:0000256" key="8">
    <source>
        <dbReference type="SAM" id="MobiDB-lite"/>
    </source>
</evidence>
<evidence type="ECO:0000256" key="4">
    <source>
        <dbReference type="ARBA" id="ARBA00022596"/>
    </source>
</evidence>
<dbReference type="Proteomes" id="UP000048984">
    <property type="component" value="Unassembled WGS sequence"/>
</dbReference>
<comment type="cofactor">
    <cofactor evidence="7">
        <name>Fe cation</name>
        <dbReference type="ChEBI" id="CHEBI:24875"/>
    </cofactor>
</comment>
<accession>A0A0P6VLU6</accession>
<gene>
    <name evidence="9" type="ORF">ABB55_12670</name>
</gene>
<evidence type="ECO:0000256" key="5">
    <source>
        <dbReference type="ARBA" id="ARBA00022723"/>
    </source>
</evidence>
<evidence type="ECO:0000256" key="1">
    <source>
        <dbReference type="ARBA" id="ARBA00001967"/>
    </source>
</evidence>
<sequence length="482" mass="51483">MTRTIVGPFNRVEGDLEVRLESHDGVVREARVTTPLYRGFEQILVGRAPADALVIAPRICGICSVSQSMAAVAALRAVSGTVAAPNGVLAANIAHAAENIADHLTHFAVFFMPDFARPDYAGAAWHPAAVERFAAETGAASAEILPVRARLLHVMGLIAGKWPHSLAFQPGGTTRALDLGARMRLAGTWRDFRAAFERIVLGGPVEDFLSIETADGLAAYAEAGRADLPHFLRIAAATGCDRLGRGPGPLMSFGAYHGEDGALFAGGVTEAQDGWRPLDPDRIAEDLSHAWMQEGPALHPARGETRPDVDRPDGYSFAKAPRLDGRPVEVGAVARQAVDGQPLIRALLERDGATTVTTRILARMVETARLILAVEGWVRALDLREAFCAPETVRFGDGTGEGLVEAARGALGHWVVVRGDRIQRYQIVAPTTWNFSPRDADGRPGPLEQALVGTPVGDQPGRSVAVQHVVRSFDPCMVCTAH</sequence>
<keyword evidence="6" id="KW-0560">Oxidoreductase</keyword>
<evidence type="ECO:0000313" key="10">
    <source>
        <dbReference type="Proteomes" id="UP000048984"/>
    </source>
</evidence>
<comment type="similarity">
    <text evidence="3">Belongs to the [NiFe]/[NiFeSe] hydrogenase large subunit family.</text>
</comment>
<feature type="binding site" evidence="7">
    <location>
        <position position="482"/>
    </location>
    <ligand>
        <name>Mg(2+)</name>
        <dbReference type="ChEBI" id="CHEBI:18420"/>
    </ligand>
</feature>
<feature type="binding site" evidence="7">
    <location>
        <position position="63"/>
    </location>
    <ligand>
        <name>Ni(2+)</name>
        <dbReference type="ChEBI" id="CHEBI:49786"/>
    </ligand>
</feature>
<dbReference type="GO" id="GO:0008901">
    <property type="term" value="F:ferredoxin hydrogenase activity"/>
    <property type="evidence" value="ECO:0007669"/>
    <property type="project" value="InterPro"/>
</dbReference>
<keyword evidence="10" id="KW-1185">Reference proteome</keyword>
<evidence type="ECO:0000256" key="6">
    <source>
        <dbReference type="ARBA" id="ARBA00023002"/>
    </source>
</evidence>
<name>A0A0P6VLU6_9HYPH</name>
<keyword evidence="7" id="KW-0408">Iron</keyword>
<organism evidence="9 10">
    <name type="scientific">Prosthecodimorpha hirschii</name>
    <dbReference type="NCBI Taxonomy" id="665126"/>
    <lineage>
        <taxon>Bacteria</taxon>
        <taxon>Pseudomonadati</taxon>
        <taxon>Pseudomonadota</taxon>
        <taxon>Alphaproteobacteria</taxon>
        <taxon>Hyphomicrobiales</taxon>
        <taxon>Ancalomicrobiaceae</taxon>
        <taxon>Prosthecodimorpha</taxon>
    </lineage>
</organism>
<keyword evidence="7" id="KW-0460">Magnesium</keyword>
<dbReference type="Pfam" id="PF00374">
    <property type="entry name" value="NiFeSe_Hases"/>
    <property type="match status" value="2"/>
</dbReference>
<protein>
    <submittedName>
        <fullName evidence="9">HupV protein</fullName>
    </submittedName>
</protein>